<dbReference type="SUPFAM" id="SSF63825">
    <property type="entry name" value="YWTD domain"/>
    <property type="match status" value="1"/>
</dbReference>
<proteinExistence type="predicted"/>
<feature type="chain" id="PRO_5046068404" description="DUF4374 domain-containing protein" evidence="1">
    <location>
        <begin position="23"/>
        <end position="398"/>
    </location>
</feature>
<evidence type="ECO:0000313" key="2">
    <source>
        <dbReference type="EMBL" id="MBC3794949.1"/>
    </source>
</evidence>
<gene>
    <name evidence="2" type="ORF">FH603_5481</name>
</gene>
<feature type="signal peptide" evidence="1">
    <location>
        <begin position="1"/>
        <end position="22"/>
    </location>
</feature>
<evidence type="ECO:0008006" key="4">
    <source>
        <dbReference type="Google" id="ProtNLM"/>
    </source>
</evidence>
<keyword evidence="1" id="KW-0732">Signal</keyword>
<organism evidence="2 3">
    <name type="scientific">Spirosoma utsteinense</name>
    <dbReference type="NCBI Taxonomy" id="2585773"/>
    <lineage>
        <taxon>Bacteria</taxon>
        <taxon>Pseudomonadati</taxon>
        <taxon>Bacteroidota</taxon>
        <taxon>Cytophagia</taxon>
        <taxon>Cytophagales</taxon>
        <taxon>Cytophagaceae</taxon>
        <taxon>Spirosoma</taxon>
    </lineage>
</organism>
<dbReference type="PROSITE" id="PS51257">
    <property type="entry name" value="PROKAR_LIPOPROTEIN"/>
    <property type="match status" value="1"/>
</dbReference>
<keyword evidence="3" id="KW-1185">Reference proteome</keyword>
<reference evidence="2 3" key="1">
    <citation type="submission" date="2019-06" db="EMBL/GenBank/DDBJ databases">
        <title>Spirosoma utsteinense sp. nov. isolated from Antarctic ice-free soils.</title>
        <authorList>
            <person name="Tahon G."/>
        </authorList>
    </citation>
    <scope>NUCLEOTIDE SEQUENCE [LARGE SCALE GENOMIC DNA]</scope>
    <source>
        <strain evidence="2 3">LMG 31447</strain>
    </source>
</reference>
<dbReference type="EMBL" id="VFIA01000068">
    <property type="protein sequence ID" value="MBC3794949.1"/>
    <property type="molecule type" value="Genomic_DNA"/>
</dbReference>
<accession>A0ABR6WEL0</accession>
<dbReference type="RefSeq" id="WP_186741966.1">
    <property type="nucleotide sequence ID" value="NZ_VFIA01000068.1"/>
</dbReference>
<protein>
    <recommendedName>
        <fullName evidence="4">DUF4374 domain-containing protein</fullName>
    </recommendedName>
</protein>
<evidence type="ECO:0000256" key="1">
    <source>
        <dbReference type="SAM" id="SignalP"/>
    </source>
</evidence>
<dbReference type="Proteomes" id="UP000700732">
    <property type="component" value="Unassembled WGS sequence"/>
</dbReference>
<name>A0ABR6WEL0_9BACT</name>
<comment type="caution">
    <text evidence="2">The sequence shown here is derived from an EMBL/GenBank/DDBJ whole genome shotgun (WGS) entry which is preliminary data.</text>
</comment>
<evidence type="ECO:0000313" key="3">
    <source>
        <dbReference type="Proteomes" id="UP000700732"/>
    </source>
</evidence>
<sequence>MKNKIYSAATIISISLSVFLTACDKNPEPAQPEAAVNYALMMTGGTYPNQTTYFLGTKNMPTGTVETATAAEFTSSGMLFKYGKYAYVTTFGAPATLRKYSFDQQGKPTEIASFIVQGLKTFGAVDFVSETEAYAASNGYGGVPKLVKFNPTTMQITGTIDLTALQKKNATQVFYLSMVHRDDQLFMGCNYQNGFSNLADSVYVAVIGRTSGQVEKLISDGRTGMIWNGGTASSFIASSLVLDENGDIYVHGTGNGDKVPSGVIRIKKGTTTFDKDYFLNLKAATGADCLGLMYYGNGKALTCRSEDANNYPFDGETPSYTYYKVDLTAKTSLGVLSKDIPPVFGSYAFTTKWDDNTVYLNVPAATSNSIYSLNTGTGSVKKEFGLSSGICNGFAKLN</sequence>